<evidence type="ECO:0000256" key="7">
    <source>
        <dbReference type="ARBA" id="ARBA00023136"/>
    </source>
</evidence>
<accession>Q0YQ02</accession>
<reference evidence="15 16" key="2">
    <citation type="submission" date="2006-07" db="EMBL/GenBank/DDBJ databases">
        <title>Sequencing of the draft genome and assembly of Chlorobium ferroxidans DSM 13031.</title>
        <authorList>
            <consortium name="US DOE Joint Genome Institute (JGI-PGF)"/>
            <person name="Copeland A."/>
            <person name="Lucas S."/>
            <person name="Lapidus A."/>
            <person name="Barry K."/>
            <person name="Glavina del Rio T."/>
            <person name="Dalin E."/>
            <person name="Tice H."/>
            <person name="Bruce D."/>
            <person name="Pitluck S."/>
            <person name="Richardson P."/>
        </authorList>
    </citation>
    <scope>NUCLEOTIDE SEQUENCE [LARGE SCALE GENOMIC DNA]</scope>
    <source>
        <strain evidence="15 16">DSM 13031</strain>
    </source>
</reference>
<dbReference type="Gene3D" id="2.40.170.20">
    <property type="entry name" value="TonB-dependent receptor, beta-barrel domain"/>
    <property type="match status" value="1"/>
</dbReference>
<proteinExistence type="inferred from homology"/>
<reference evidence="15 16" key="1">
    <citation type="submission" date="2006-07" db="EMBL/GenBank/DDBJ databases">
        <title>Annotation of the draft genome assembly of Chlorobium ferroxidans DSM 13031.</title>
        <authorList>
            <consortium name="US DOE Joint Genome Institute (JGI-ORNL)"/>
            <person name="Larimer F."/>
            <person name="Land M."/>
            <person name="Hauser L."/>
        </authorList>
    </citation>
    <scope>NUCLEOTIDE SEQUENCE [LARGE SCALE GENOMIC DNA]</scope>
    <source>
        <strain evidence="15 16">DSM 13031</strain>
    </source>
</reference>
<feature type="signal peptide" evidence="12">
    <location>
        <begin position="1"/>
        <end position="19"/>
    </location>
</feature>
<dbReference type="InterPro" id="IPR037066">
    <property type="entry name" value="Plug_dom_sf"/>
</dbReference>
<evidence type="ECO:0000256" key="1">
    <source>
        <dbReference type="ARBA" id="ARBA00004571"/>
    </source>
</evidence>
<protein>
    <submittedName>
        <fullName evidence="15">TonB-dependent receptor:TonB-dependent receptor, plug</fullName>
    </submittedName>
</protein>
<evidence type="ECO:0000313" key="15">
    <source>
        <dbReference type="EMBL" id="EAT58391.1"/>
    </source>
</evidence>
<dbReference type="GO" id="GO:0044718">
    <property type="term" value="P:siderophore transmembrane transport"/>
    <property type="evidence" value="ECO:0007669"/>
    <property type="project" value="TreeGrafter"/>
</dbReference>
<evidence type="ECO:0000256" key="12">
    <source>
        <dbReference type="SAM" id="SignalP"/>
    </source>
</evidence>
<evidence type="ECO:0000259" key="13">
    <source>
        <dbReference type="Pfam" id="PF00593"/>
    </source>
</evidence>
<dbReference type="RefSeq" id="WP_006367002.1">
    <property type="nucleotide sequence ID" value="NZ_AASE01000021.1"/>
</dbReference>
<keyword evidence="7 10" id="KW-0472">Membrane</keyword>
<dbReference type="PANTHER" id="PTHR30069:SF29">
    <property type="entry name" value="HEMOGLOBIN AND HEMOGLOBIN-HAPTOGLOBIN-BINDING PROTEIN 1-RELATED"/>
    <property type="match status" value="1"/>
</dbReference>
<evidence type="ECO:0000256" key="9">
    <source>
        <dbReference type="ARBA" id="ARBA00023237"/>
    </source>
</evidence>
<gene>
    <name evidence="15" type="ORF">CferDRAFT_0330</name>
</gene>
<dbReference type="PROSITE" id="PS52016">
    <property type="entry name" value="TONB_DEPENDENT_REC_3"/>
    <property type="match status" value="1"/>
</dbReference>
<keyword evidence="9 10" id="KW-0998">Cell outer membrane</keyword>
<comment type="caution">
    <text evidence="15">The sequence shown here is derived from an EMBL/GenBank/DDBJ whole genome shotgun (WGS) entry which is preliminary data.</text>
</comment>
<name>Q0YQ02_9CHLB</name>
<evidence type="ECO:0000256" key="2">
    <source>
        <dbReference type="ARBA" id="ARBA00022448"/>
    </source>
</evidence>
<sequence length="667" mass="73638">MKKAALLVFLLAIPKLIHASPAPSDSTAFSSKVFSAGEITVTGKKGDGKEKVNASEMAQHDKKNITQAVGLLPGITRGGVGARNEGMIYVRGFDMRQVPLYLDGIPLYVPYDGYIDPNRFTTFDLSEITVSKGYSSVLFGPNTLGGAINMVSRKPAGKFEGTVKSGVIAGDNRIASKFASLNLGSNQGSWYVQTALSTLDTKFWPLSGSFAPTAYENGDARDNSATKDFKGSVKVGYTPNSGDEYSLTVDTQHAVKGIPVYTGINPSQSVRYWRFSDWDKSSIYLITRKALGEKSYLKTRSYFDNYYNALKSYDDASYTTQKTAKAFSSRYDDKTFGASVESGSELFEGNTLKVALHDKYDMHNEIANTGDIPKNYEDNTLSLSAENSWKASEDITVIVGVRHDNRQTKKAEDLVNNVITSFPLEDNQATNYQLAVVAHLDDHQEVTASVARTTRFPTLKDRYSYKLGNALPNPALNPEMSVNYVVDYSIRPLEKLKIKSSAFVSRLSDVIQQVDNVAFVNNKWVYQSRNSGRATYSGFECSVDWLPVSWLKSVVDYSYINRKNNTNPSLHFTDVPNHKVSGYLQFFLNRGSWAMLEGEYNSQRFSTSDGKYSAGSFGLLNVRANTALSPALSIQAAVENLFDRNYAIAEGYPEPGRQGVLSIAYSL</sequence>
<evidence type="ECO:0000256" key="11">
    <source>
        <dbReference type="RuleBase" id="RU003357"/>
    </source>
</evidence>
<evidence type="ECO:0000259" key="14">
    <source>
        <dbReference type="Pfam" id="PF07715"/>
    </source>
</evidence>
<dbReference type="AlphaFoldDB" id="Q0YQ02"/>
<evidence type="ECO:0000256" key="10">
    <source>
        <dbReference type="PROSITE-ProRule" id="PRU01360"/>
    </source>
</evidence>
<feature type="domain" description="TonB-dependent receptor plug" evidence="14">
    <location>
        <begin position="52"/>
        <end position="147"/>
    </location>
</feature>
<comment type="similarity">
    <text evidence="10 11">Belongs to the TonB-dependent receptor family.</text>
</comment>
<dbReference type="Pfam" id="PF00593">
    <property type="entry name" value="TonB_dep_Rec_b-barrel"/>
    <property type="match status" value="1"/>
</dbReference>
<keyword evidence="16" id="KW-1185">Reference proteome</keyword>
<comment type="subcellular location">
    <subcellularLocation>
        <location evidence="1 10">Cell outer membrane</location>
        <topology evidence="1 10">Multi-pass membrane protein</topology>
    </subcellularLocation>
</comment>
<dbReference type="Proteomes" id="UP000004162">
    <property type="component" value="Unassembled WGS sequence"/>
</dbReference>
<keyword evidence="3 10" id="KW-1134">Transmembrane beta strand</keyword>
<keyword evidence="6 11" id="KW-0798">TonB box</keyword>
<evidence type="ECO:0000256" key="5">
    <source>
        <dbReference type="ARBA" id="ARBA00022729"/>
    </source>
</evidence>
<feature type="domain" description="TonB-dependent receptor-like beta-barrel" evidence="13">
    <location>
        <begin position="215"/>
        <end position="641"/>
    </location>
</feature>
<dbReference type="Pfam" id="PF07715">
    <property type="entry name" value="Plug"/>
    <property type="match status" value="1"/>
</dbReference>
<feature type="chain" id="PRO_5004179252" evidence="12">
    <location>
        <begin position="20"/>
        <end position="667"/>
    </location>
</feature>
<dbReference type="InterPro" id="IPR036942">
    <property type="entry name" value="Beta-barrel_TonB_sf"/>
</dbReference>
<evidence type="ECO:0000256" key="4">
    <source>
        <dbReference type="ARBA" id="ARBA00022692"/>
    </source>
</evidence>
<organism evidence="15 16">
    <name type="scientific">Chlorobium ferrooxidans DSM 13031</name>
    <dbReference type="NCBI Taxonomy" id="377431"/>
    <lineage>
        <taxon>Bacteria</taxon>
        <taxon>Pseudomonadati</taxon>
        <taxon>Chlorobiota</taxon>
        <taxon>Chlorobiia</taxon>
        <taxon>Chlorobiales</taxon>
        <taxon>Chlorobiaceae</taxon>
        <taxon>Chlorobium/Pelodictyon group</taxon>
        <taxon>Chlorobium</taxon>
    </lineage>
</organism>
<keyword evidence="5 12" id="KW-0732">Signal</keyword>
<dbReference type="SUPFAM" id="SSF56935">
    <property type="entry name" value="Porins"/>
    <property type="match status" value="1"/>
</dbReference>
<dbReference type="InterPro" id="IPR039426">
    <property type="entry name" value="TonB-dep_rcpt-like"/>
</dbReference>
<dbReference type="InterPro" id="IPR012910">
    <property type="entry name" value="Plug_dom"/>
</dbReference>
<keyword evidence="2 10" id="KW-0813">Transport</keyword>
<dbReference type="GO" id="GO:0015344">
    <property type="term" value="F:siderophore uptake transmembrane transporter activity"/>
    <property type="evidence" value="ECO:0007669"/>
    <property type="project" value="TreeGrafter"/>
</dbReference>
<dbReference type="Gene3D" id="2.170.130.10">
    <property type="entry name" value="TonB-dependent receptor, plug domain"/>
    <property type="match status" value="1"/>
</dbReference>
<keyword evidence="8 15" id="KW-0675">Receptor</keyword>
<evidence type="ECO:0000256" key="6">
    <source>
        <dbReference type="ARBA" id="ARBA00023077"/>
    </source>
</evidence>
<dbReference type="PANTHER" id="PTHR30069">
    <property type="entry name" value="TONB-DEPENDENT OUTER MEMBRANE RECEPTOR"/>
    <property type="match status" value="1"/>
</dbReference>
<dbReference type="InterPro" id="IPR000531">
    <property type="entry name" value="Beta-barrel_TonB"/>
</dbReference>
<evidence type="ECO:0000256" key="8">
    <source>
        <dbReference type="ARBA" id="ARBA00023170"/>
    </source>
</evidence>
<dbReference type="EMBL" id="AASE01000021">
    <property type="protein sequence ID" value="EAT58391.1"/>
    <property type="molecule type" value="Genomic_DNA"/>
</dbReference>
<evidence type="ECO:0000256" key="3">
    <source>
        <dbReference type="ARBA" id="ARBA00022452"/>
    </source>
</evidence>
<dbReference type="GO" id="GO:0009279">
    <property type="term" value="C:cell outer membrane"/>
    <property type="evidence" value="ECO:0007669"/>
    <property type="project" value="UniProtKB-SubCell"/>
</dbReference>
<evidence type="ECO:0000313" key="16">
    <source>
        <dbReference type="Proteomes" id="UP000004162"/>
    </source>
</evidence>
<dbReference type="OrthoDB" id="9758472at2"/>
<keyword evidence="4 10" id="KW-0812">Transmembrane</keyword>